<dbReference type="InterPro" id="IPR027877">
    <property type="entry name" value="Smim15"/>
</dbReference>
<reference evidence="8 9" key="1">
    <citation type="journal article" date="2013" name="Proc. Natl. Acad. Sci. U.S.A.">
        <title>The king cobra genome reveals dynamic gene evolution and adaptation in the snake venom system.</title>
        <authorList>
            <person name="Vonk F.J."/>
            <person name="Casewell N.R."/>
            <person name="Henkel C.V."/>
            <person name="Heimberg A.M."/>
            <person name="Jansen H.J."/>
            <person name="McCleary R.J."/>
            <person name="Kerkkamp H.M."/>
            <person name="Vos R.A."/>
            <person name="Guerreiro I."/>
            <person name="Calvete J.J."/>
            <person name="Wuster W."/>
            <person name="Woods A.E."/>
            <person name="Logan J.M."/>
            <person name="Harrison R.A."/>
            <person name="Castoe T.A."/>
            <person name="de Koning A.P."/>
            <person name="Pollock D.D."/>
            <person name="Yandell M."/>
            <person name="Calderon D."/>
            <person name="Renjifo C."/>
            <person name="Currier R.B."/>
            <person name="Salgado D."/>
            <person name="Pla D."/>
            <person name="Sanz L."/>
            <person name="Hyder A.S."/>
            <person name="Ribeiro J.M."/>
            <person name="Arntzen J.W."/>
            <person name="van den Thillart G.E."/>
            <person name="Boetzer M."/>
            <person name="Pirovano W."/>
            <person name="Dirks R.P."/>
            <person name="Spaink H.P."/>
            <person name="Duboule D."/>
            <person name="McGlinn E."/>
            <person name="Kini R.M."/>
            <person name="Richardson M.K."/>
        </authorList>
    </citation>
    <scope>NUCLEOTIDE SEQUENCE</scope>
    <source>
        <tissue evidence="8">Blood</tissue>
    </source>
</reference>
<sequence>MATSISVPSIKFKKIEKKKIDPVARMMFENIKSWAEYIVEWAAKDPYGFLTTVILALTPLFLASARDLKFACFINPTVPVVLTTAWKTSQPMLKLDHSKVRPTRSTYKFNKGSSSLTFGLHGKNDIDQILQSSSTTAEETRVWIKQETKWSVNTTDRWRPSRLAHLPKFCAAGSGNTCFQSGRCPRTRSLAR</sequence>
<gene>
    <name evidence="8" type="ORF">L345_10687</name>
</gene>
<evidence type="ECO:0000256" key="5">
    <source>
        <dbReference type="ARBA" id="ARBA00022989"/>
    </source>
</evidence>
<feature type="non-terminal residue" evidence="8">
    <location>
        <position position="1"/>
    </location>
</feature>
<keyword evidence="6" id="KW-0175">Coiled coil</keyword>
<evidence type="ECO:0000256" key="4">
    <source>
        <dbReference type="ARBA" id="ARBA00022692"/>
    </source>
</evidence>
<keyword evidence="7" id="KW-0472">Membrane</keyword>
<evidence type="ECO:0000256" key="6">
    <source>
        <dbReference type="ARBA" id="ARBA00023054"/>
    </source>
</evidence>
<evidence type="ECO:0000256" key="1">
    <source>
        <dbReference type="ARBA" id="ARBA00004167"/>
    </source>
</evidence>
<evidence type="ECO:0000256" key="7">
    <source>
        <dbReference type="ARBA" id="ARBA00023136"/>
    </source>
</evidence>
<keyword evidence="9" id="KW-1185">Reference proteome</keyword>
<evidence type="ECO:0000256" key="2">
    <source>
        <dbReference type="ARBA" id="ARBA00006758"/>
    </source>
</evidence>
<evidence type="ECO:0000313" key="9">
    <source>
        <dbReference type="Proteomes" id="UP000018936"/>
    </source>
</evidence>
<dbReference type="PANTHER" id="PTHR28644:SF1">
    <property type="entry name" value="SMALL INTEGRAL MEMBRANE PROTEIN 15"/>
    <property type="match status" value="1"/>
</dbReference>
<keyword evidence="5" id="KW-1133">Transmembrane helix</keyword>
<dbReference type="Proteomes" id="UP000018936">
    <property type="component" value="Unassembled WGS sequence"/>
</dbReference>
<accession>V8NNM7</accession>
<evidence type="ECO:0000256" key="3">
    <source>
        <dbReference type="ARBA" id="ARBA00017904"/>
    </source>
</evidence>
<dbReference type="AlphaFoldDB" id="V8NNM7"/>
<proteinExistence type="inferred from homology"/>
<dbReference type="GO" id="GO:0016020">
    <property type="term" value="C:membrane"/>
    <property type="evidence" value="ECO:0007669"/>
    <property type="project" value="UniProtKB-SubCell"/>
</dbReference>
<dbReference type="Pfam" id="PF15086">
    <property type="entry name" value="UPF0542"/>
    <property type="match status" value="1"/>
</dbReference>
<comment type="subcellular location">
    <subcellularLocation>
        <location evidence="1">Membrane</location>
        <topology evidence="1">Single-pass membrane protein</topology>
    </subcellularLocation>
</comment>
<keyword evidence="4" id="KW-0812">Transmembrane</keyword>
<dbReference type="OrthoDB" id="6282848at2759"/>
<dbReference type="EMBL" id="AZIM01002689">
    <property type="protein sequence ID" value="ETE63551.1"/>
    <property type="molecule type" value="Genomic_DNA"/>
</dbReference>
<name>V8NNM7_OPHHA</name>
<evidence type="ECO:0000313" key="8">
    <source>
        <dbReference type="EMBL" id="ETE63551.1"/>
    </source>
</evidence>
<dbReference type="PANTHER" id="PTHR28644">
    <property type="entry name" value="SMALL INTEGRAL MEMBRANE PROTEIN 15"/>
    <property type="match status" value="1"/>
</dbReference>
<organism evidence="8 9">
    <name type="scientific">Ophiophagus hannah</name>
    <name type="common">King cobra</name>
    <name type="synonym">Naja hannah</name>
    <dbReference type="NCBI Taxonomy" id="8665"/>
    <lineage>
        <taxon>Eukaryota</taxon>
        <taxon>Metazoa</taxon>
        <taxon>Chordata</taxon>
        <taxon>Craniata</taxon>
        <taxon>Vertebrata</taxon>
        <taxon>Euteleostomi</taxon>
        <taxon>Lepidosauria</taxon>
        <taxon>Squamata</taxon>
        <taxon>Bifurcata</taxon>
        <taxon>Unidentata</taxon>
        <taxon>Episquamata</taxon>
        <taxon>Toxicofera</taxon>
        <taxon>Serpentes</taxon>
        <taxon>Colubroidea</taxon>
        <taxon>Elapidae</taxon>
        <taxon>Elapinae</taxon>
        <taxon>Ophiophagus</taxon>
    </lineage>
</organism>
<comment type="similarity">
    <text evidence="2">Belongs to the SMIM15 family.</text>
</comment>
<comment type="caution">
    <text evidence="8">The sequence shown here is derived from an EMBL/GenBank/DDBJ whole genome shotgun (WGS) entry which is preliminary data.</text>
</comment>
<protein>
    <recommendedName>
        <fullName evidence="3">Small integral membrane protein 15</fullName>
    </recommendedName>
</protein>